<feature type="transmembrane region" description="Helical" evidence="2">
    <location>
        <begin position="498"/>
        <end position="516"/>
    </location>
</feature>
<dbReference type="InterPro" id="IPR013783">
    <property type="entry name" value="Ig-like_fold"/>
</dbReference>
<gene>
    <name evidence="3" type="ORF">N1032_11005</name>
</gene>
<keyword evidence="2" id="KW-0812">Transmembrane</keyword>
<organism evidence="3 4">
    <name type="scientific">Herbiconiux daphne</name>
    <dbReference type="NCBI Taxonomy" id="2970914"/>
    <lineage>
        <taxon>Bacteria</taxon>
        <taxon>Bacillati</taxon>
        <taxon>Actinomycetota</taxon>
        <taxon>Actinomycetes</taxon>
        <taxon>Micrococcales</taxon>
        <taxon>Microbacteriaceae</taxon>
        <taxon>Herbiconiux</taxon>
    </lineage>
</organism>
<feature type="compositionally biased region" description="Low complexity" evidence="1">
    <location>
        <begin position="400"/>
        <end position="434"/>
    </location>
</feature>
<feature type="region of interest" description="Disordered" evidence="1">
    <location>
        <begin position="1"/>
        <end position="28"/>
    </location>
</feature>
<feature type="region of interest" description="Disordered" evidence="1">
    <location>
        <begin position="400"/>
        <end position="478"/>
    </location>
</feature>
<reference evidence="3" key="1">
    <citation type="submission" date="2022-08" db="EMBL/GenBank/DDBJ databases">
        <authorList>
            <person name="Deng Y."/>
            <person name="Han X.-F."/>
            <person name="Zhang Y.-Q."/>
        </authorList>
    </citation>
    <scope>NUCLEOTIDE SEQUENCE</scope>
    <source>
        <strain evidence="3">CPCC 203386</strain>
    </source>
</reference>
<comment type="caution">
    <text evidence="3">The sequence shown here is derived from an EMBL/GenBank/DDBJ whole genome shotgun (WGS) entry which is preliminary data.</text>
</comment>
<evidence type="ECO:0008006" key="5">
    <source>
        <dbReference type="Google" id="ProtNLM"/>
    </source>
</evidence>
<feature type="transmembrane region" description="Helical" evidence="2">
    <location>
        <begin position="567"/>
        <end position="587"/>
    </location>
</feature>
<feature type="region of interest" description="Disordered" evidence="1">
    <location>
        <begin position="57"/>
        <end position="157"/>
    </location>
</feature>
<proteinExistence type="predicted"/>
<keyword evidence="2" id="KW-1133">Transmembrane helix</keyword>
<feature type="compositionally biased region" description="Basic and acidic residues" evidence="1">
    <location>
        <begin position="11"/>
        <end position="20"/>
    </location>
</feature>
<evidence type="ECO:0000256" key="1">
    <source>
        <dbReference type="SAM" id="MobiDB-lite"/>
    </source>
</evidence>
<dbReference type="RefSeq" id="WP_259539104.1">
    <property type="nucleotide sequence ID" value="NZ_JANLCJ010000003.1"/>
</dbReference>
<evidence type="ECO:0000313" key="3">
    <source>
        <dbReference type="EMBL" id="MCS5734265.1"/>
    </source>
</evidence>
<feature type="compositionally biased region" description="Polar residues" evidence="1">
    <location>
        <begin position="148"/>
        <end position="157"/>
    </location>
</feature>
<accession>A0ABT2H2W2</accession>
<evidence type="ECO:0000256" key="2">
    <source>
        <dbReference type="SAM" id="Phobius"/>
    </source>
</evidence>
<protein>
    <recommendedName>
        <fullName evidence="5">Bacterial Ig-like domain-containing protein</fullName>
    </recommendedName>
</protein>
<feature type="compositionally biased region" description="Pro residues" evidence="1">
    <location>
        <begin position="85"/>
        <end position="133"/>
    </location>
</feature>
<feature type="transmembrane region" description="Helical" evidence="2">
    <location>
        <begin position="748"/>
        <end position="771"/>
    </location>
</feature>
<dbReference type="Proteomes" id="UP001165586">
    <property type="component" value="Unassembled WGS sequence"/>
</dbReference>
<feature type="transmembrane region" description="Helical" evidence="2">
    <location>
        <begin position="593"/>
        <end position="619"/>
    </location>
</feature>
<dbReference type="EMBL" id="JANLCJ010000003">
    <property type="protein sequence ID" value="MCS5734265.1"/>
    <property type="molecule type" value="Genomic_DNA"/>
</dbReference>
<feature type="transmembrane region" description="Helical" evidence="2">
    <location>
        <begin position="716"/>
        <end position="736"/>
    </location>
</feature>
<keyword evidence="4" id="KW-1185">Reference proteome</keyword>
<feature type="transmembrane region" description="Helical" evidence="2">
    <location>
        <begin position="682"/>
        <end position="704"/>
    </location>
</feature>
<feature type="transmembrane region" description="Helical" evidence="2">
    <location>
        <begin position="777"/>
        <end position="799"/>
    </location>
</feature>
<evidence type="ECO:0000313" key="4">
    <source>
        <dbReference type="Proteomes" id="UP001165586"/>
    </source>
</evidence>
<dbReference type="Gene3D" id="2.60.40.10">
    <property type="entry name" value="Immunoglobulins"/>
    <property type="match status" value="3"/>
</dbReference>
<feature type="compositionally biased region" description="Low complexity" evidence="1">
    <location>
        <begin position="57"/>
        <end position="84"/>
    </location>
</feature>
<keyword evidence="2" id="KW-0472">Membrane</keyword>
<name>A0ABT2H2W2_9MICO</name>
<sequence length="807" mass="78466">MSASNNGWERTASRPRDGVHSRFRHRPRGPVAGLFAVLAGGLLVAASLSLGAGAAAASASPAPEPTGAAPTGTASTDAATADLAPAPPAPAPSDPAPSDPAPSDPAPSDPAPSEPAPPPTSPPESTTPPPTPSRPVIQSPGDGELVSSPLTVTGTGTPGSSLQILAAGSSEPLCVVTPDAGGAWSCEAPSLPTSASTSLRAVEIVAGGTLETSVTVRVLNAPTVTGGPRGTLTNAVVQGRAFPGGSVTAATSGFACSATADASGAWSCALAGGITDGDYVVTATQTTSWSGGGSSPASAPLAIQVDVTVPSAPVLVSPQSGAAVPAGGSVFRGTGENGATVSVFAGAYSLCQVLVSGSTWSCTAIAVPAGSYNVAVLQQDPAGNVSVQTGPLVLTFQDAATATPGSPTGSATPPSSPGSATAAPPGSPSSSATEPGGGAGGSAPSDSAPGGGAPADPTAPGQDGVVPPGEPVSPSGTWADATRFTSALQPAVGAGSVAVWWIALALGALALALIALPARLLAGTIETVAARDGDTSTAPRPMLAGLLGRNRGRVEFERAPAIRFSPLVTTAAALLAAAAIVTLSAPVESQPAYLRLFVAAAAGLAVVNAVATLAPRALGRAAFGVVSSPRLRPALLLVSAALALVSRLADLEPALVFGLVTGLVAAEAASRIDRGRLATVQVLCLLVLGAVAWLVSGAVGAQAGSPDAWTSGLAEFLHVIVLASFGASSLLLVPLGRTSGRRILDWSPATWALLTVASFSALAMLFVPALVAASGSGVPIAVLIAGLAFAAVCVSAWAWTRFVADDS</sequence>
<feature type="compositionally biased region" description="Low complexity" evidence="1">
    <location>
        <begin position="442"/>
        <end position="476"/>
    </location>
</feature>